<reference evidence="2" key="1">
    <citation type="submission" date="2025-08" db="UniProtKB">
        <authorList>
            <consortium name="Ensembl"/>
        </authorList>
    </citation>
    <scope>IDENTIFICATION</scope>
</reference>
<dbReference type="Ensembl" id="ENSPKIT00000001313.1">
    <property type="protein sequence ID" value="ENSPKIP00000020692.1"/>
    <property type="gene ID" value="ENSPKIG00000005374.1"/>
</dbReference>
<proteinExistence type="predicted"/>
<accession>A0A3B3RQ35</accession>
<feature type="chain" id="PRO_5017312664" description="Secreted protein" evidence="1">
    <location>
        <begin position="21"/>
        <end position="111"/>
    </location>
</feature>
<evidence type="ECO:0008006" key="4">
    <source>
        <dbReference type="Google" id="ProtNLM"/>
    </source>
</evidence>
<sequence length="111" mass="12588">MCCFFVFLLSLFSFPPEQHSVPHRQEGEPGSSQFGRPHDHVSFSCAIPTHPISKTTSQFHQPYSYSLPPLQSCPFPPPPPPPPQDTVPLSKSCRLFWLRKTLWSKLAQKAE</sequence>
<organism evidence="2 3">
    <name type="scientific">Paramormyrops kingsleyae</name>
    <dbReference type="NCBI Taxonomy" id="1676925"/>
    <lineage>
        <taxon>Eukaryota</taxon>
        <taxon>Metazoa</taxon>
        <taxon>Chordata</taxon>
        <taxon>Craniata</taxon>
        <taxon>Vertebrata</taxon>
        <taxon>Euteleostomi</taxon>
        <taxon>Actinopterygii</taxon>
        <taxon>Neopterygii</taxon>
        <taxon>Teleostei</taxon>
        <taxon>Osteoglossocephala</taxon>
        <taxon>Osteoglossomorpha</taxon>
        <taxon>Osteoglossiformes</taxon>
        <taxon>Mormyridae</taxon>
        <taxon>Paramormyrops</taxon>
    </lineage>
</organism>
<keyword evidence="1" id="KW-0732">Signal</keyword>
<dbReference type="Proteomes" id="UP000261540">
    <property type="component" value="Unplaced"/>
</dbReference>
<evidence type="ECO:0000256" key="1">
    <source>
        <dbReference type="SAM" id="SignalP"/>
    </source>
</evidence>
<name>A0A3B3RQ35_9TELE</name>
<evidence type="ECO:0000313" key="2">
    <source>
        <dbReference type="Ensembl" id="ENSPKIP00000020692.1"/>
    </source>
</evidence>
<reference evidence="2" key="2">
    <citation type="submission" date="2025-09" db="UniProtKB">
        <authorList>
            <consortium name="Ensembl"/>
        </authorList>
    </citation>
    <scope>IDENTIFICATION</scope>
</reference>
<protein>
    <recommendedName>
        <fullName evidence="4">Secreted protein</fullName>
    </recommendedName>
</protein>
<keyword evidence="3" id="KW-1185">Reference proteome</keyword>
<feature type="signal peptide" evidence="1">
    <location>
        <begin position="1"/>
        <end position="20"/>
    </location>
</feature>
<dbReference type="AlphaFoldDB" id="A0A3B3RQ35"/>
<evidence type="ECO:0000313" key="3">
    <source>
        <dbReference type="Proteomes" id="UP000261540"/>
    </source>
</evidence>